<evidence type="ECO:0000313" key="3">
    <source>
        <dbReference type="Proteomes" id="UP001565368"/>
    </source>
</evidence>
<dbReference type="RefSeq" id="XP_069206802.1">
    <property type="nucleotide sequence ID" value="XM_069354731.1"/>
</dbReference>
<reference evidence="2 3" key="1">
    <citation type="submission" date="2023-08" db="EMBL/GenBank/DDBJ databases">
        <title>Annotated Genome Sequence of Vanrija albida AlHP1.</title>
        <authorList>
            <person name="Herzog R."/>
        </authorList>
    </citation>
    <scope>NUCLEOTIDE SEQUENCE [LARGE SCALE GENOMIC DNA]</scope>
    <source>
        <strain evidence="2 3">AlHP1</strain>
    </source>
</reference>
<dbReference type="Proteomes" id="UP001565368">
    <property type="component" value="Unassembled WGS sequence"/>
</dbReference>
<protein>
    <recommendedName>
        <fullName evidence="1">SET domain-containing protein</fullName>
    </recommendedName>
</protein>
<gene>
    <name evidence="2" type="ORF">Q8F55_006267</name>
</gene>
<dbReference type="EMBL" id="JBBXJM010000005">
    <property type="protein sequence ID" value="KAL1406858.1"/>
    <property type="molecule type" value="Genomic_DNA"/>
</dbReference>
<dbReference type="PROSITE" id="PS50280">
    <property type="entry name" value="SET"/>
    <property type="match status" value="1"/>
</dbReference>
<comment type="caution">
    <text evidence="2">The sequence shown here is derived from an EMBL/GenBank/DDBJ whole genome shotgun (WGS) entry which is preliminary data.</text>
</comment>
<proteinExistence type="predicted"/>
<keyword evidence="3" id="KW-1185">Reference proteome</keyword>
<dbReference type="GeneID" id="95987310"/>
<dbReference type="PANTHER" id="PTHR13271">
    <property type="entry name" value="UNCHARACTERIZED PUTATIVE METHYLTRANSFERASE"/>
    <property type="match status" value="1"/>
</dbReference>
<dbReference type="InterPro" id="IPR001214">
    <property type="entry name" value="SET_dom"/>
</dbReference>
<organism evidence="2 3">
    <name type="scientific">Vanrija albida</name>
    <dbReference type="NCBI Taxonomy" id="181172"/>
    <lineage>
        <taxon>Eukaryota</taxon>
        <taxon>Fungi</taxon>
        <taxon>Dikarya</taxon>
        <taxon>Basidiomycota</taxon>
        <taxon>Agaricomycotina</taxon>
        <taxon>Tremellomycetes</taxon>
        <taxon>Trichosporonales</taxon>
        <taxon>Trichosporonaceae</taxon>
        <taxon>Vanrija</taxon>
    </lineage>
</organism>
<dbReference type="CDD" id="cd10527">
    <property type="entry name" value="SET_LSMT"/>
    <property type="match status" value="1"/>
</dbReference>
<feature type="domain" description="SET" evidence="1">
    <location>
        <begin position="30"/>
        <end position="291"/>
    </location>
</feature>
<evidence type="ECO:0000313" key="2">
    <source>
        <dbReference type="EMBL" id="KAL1406858.1"/>
    </source>
</evidence>
<dbReference type="SUPFAM" id="SSF82199">
    <property type="entry name" value="SET domain"/>
    <property type="match status" value="1"/>
</dbReference>
<name>A0ABR3PWR3_9TREE</name>
<sequence>MNHGLLAGHAPPSRELLNAYLDSMDVWRSDGVAIADMASGGGWRAVATRDMAIGETICKLPKSALLSVRTTELNRFPAAARERTTSHAILSLALALLNELRLGEESGFWGYIQSLPRETVPIPSLWPLYPAGSDAELADKWLDGTEARRDLKRREDEGVGLADMRAFYESSRLPRTRAHPDPSPFEAFAHAFSLVSTRAFIIDLHHTIALCPFADVLNHAGVSHTSLASDDFVCHVCGSLAPCEHDGTAEPARLAHLHPNARARIANELDTVDMYVERAVRAGDEVMNSYGEGIGEARLLVEWGFVPGSAPAAGDESDDDEGFLGDGITWALSELCDAERAAHWLAMDGGELAGELFEAGADDDARLVCAPSARPGVYHLNHAGQASARLFGALWLQGSGAHPADDVRGRLRRALASVEMAWEAHVADDDPLPLDSGVADAVRAVVALLERRRAGLPALTVDELYDAREALADAPLQAAALTVAINEVALVQAALERWGEFAAWLEGDA</sequence>
<dbReference type="InterPro" id="IPR046341">
    <property type="entry name" value="SET_dom_sf"/>
</dbReference>
<evidence type="ECO:0000259" key="1">
    <source>
        <dbReference type="PROSITE" id="PS50280"/>
    </source>
</evidence>
<accession>A0ABR3PWR3</accession>
<dbReference type="Gene3D" id="3.90.1410.10">
    <property type="entry name" value="set domain protein methyltransferase, domain 1"/>
    <property type="match status" value="1"/>
</dbReference>
<dbReference type="InterPro" id="IPR050600">
    <property type="entry name" value="SETD3_SETD6_MTase"/>
</dbReference>